<keyword evidence="1" id="KW-0472">Membrane</keyword>
<evidence type="ECO:0000256" key="1">
    <source>
        <dbReference type="SAM" id="Phobius"/>
    </source>
</evidence>
<dbReference type="PANTHER" id="PTHR16165">
    <property type="entry name" value="NXPE FAMILY MEMBER"/>
    <property type="match status" value="1"/>
</dbReference>
<dbReference type="EMBL" id="JAIWYP010000007">
    <property type="protein sequence ID" value="KAH3802456.1"/>
    <property type="molecule type" value="Genomic_DNA"/>
</dbReference>
<proteinExistence type="predicted"/>
<keyword evidence="1" id="KW-0812">Transmembrane</keyword>
<name>A0A9D4FQP1_DREPO</name>
<feature type="transmembrane region" description="Helical" evidence="1">
    <location>
        <begin position="20"/>
        <end position="37"/>
    </location>
</feature>
<feature type="domain" description="NXPE C-terminal" evidence="2">
    <location>
        <begin position="330"/>
        <end position="561"/>
    </location>
</feature>
<evidence type="ECO:0000259" key="2">
    <source>
        <dbReference type="Pfam" id="PF24536"/>
    </source>
</evidence>
<sequence length="561" mass="65121">MGKIGSIVTSYKSLKPIKIVCWLFLAVWIILTWNTLLDNHVYVNMSPSIARFREAQTNSNDFFTEYDTEQFNIMCRGVDVVYMTETTNADYSKLDVYEQRVTNEYILNVRIKAFNKRNEHKTRGGDLLFVLSKQVYGDGKMASPVIDHDNGTYSAHLRFPWTGTTKVWVNLATKLENSCLRFQTMKAYGTSVFAMTDVWGFKANFANKNNVENTYCLPSETIFGYKSACNLTMLNDNLHYFCGLPYNSHLRCEDLQYTYTGSFDGMRIIINSVKVDLSVAGKLSRVVIIDVPRADHFAAKEISHCSKVPKALTWQNITDRVAGYWLNKTWHVPICESNIEHTVEKYRHCLKGREMFFFGDSTARQYADYFVNEVLEKRPKIDLRMLMFGHNTYNWRNTFSSLNINVTFLKHAMPFSGDKVPVNGVTSVYTELSRLSKTDIPGEQLIFFIVYHSHLQPFPVSFYKDRIRKLVISIKDFLSLKPKALFFLKSPSYVMDQSNRWVDNKMSLLYIKILLQEFESLHDRVVYLDTWSINVIHETISIHPETETLMAQIKHFMSFIC</sequence>
<dbReference type="Proteomes" id="UP000828390">
    <property type="component" value="Unassembled WGS sequence"/>
</dbReference>
<dbReference type="InterPro" id="IPR057106">
    <property type="entry name" value="NXPE4_C"/>
</dbReference>
<organism evidence="3 4">
    <name type="scientific">Dreissena polymorpha</name>
    <name type="common">Zebra mussel</name>
    <name type="synonym">Mytilus polymorpha</name>
    <dbReference type="NCBI Taxonomy" id="45954"/>
    <lineage>
        <taxon>Eukaryota</taxon>
        <taxon>Metazoa</taxon>
        <taxon>Spiralia</taxon>
        <taxon>Lophotrochozoa</taxon>
        <taxon>Mollusca</taxon>
        <taxon>Bivalvia</taxon>
        <taxon>Autobranchia</taxon>
        <taxon>Heteroconchia</taxon>
        <taxon>Euheterodonta</taxon>
        <taxon>Imparidentia</taxon>
        <taxon>Neoheterodontei</taxon>
        <taxon>Myida</taxon>
        <taxon>Dreissenoidea</taxon>
        <taxon>Dreissenidae</taxon>
        <taxon>Dreissena</taxon>
    </lineage>
</organism>
<protein>
    <recommendedName>
        <fullName evidence="2">NXPE C-terminal domain-containing protein</fullName>
    </recommendedName>
</protein>
<accession>A0A9D4FQP1</accession>
<reference evidence="3" key="2">
    <citation type="submission" date="2020-11" db="EMBL/GenBank/DDBJ databases">
        <authorList>
            <person name="McCartney M.A."/>
            <person name="Auch B."/>
            <person name="Kono T."/>
            <person name="Mallez S."/>
            <person name="Becker A."/>
            <person name="Gohl D.M."/>
            <person name="Silverstein K.A.T."/>
            <person name="Koren S."/>
            <person name="Bechman K.B."/>
            <person name="Herman A."/>
            <person name="Abrahante J.E."/>
            <person name="Garbe J."/>
        </authorList>
    </citation>
    <scope>NUCLEOTIDE SEQUENCE</scope>
    <source>
        <strain evidence="3">Duluth1</strain>
        <tissue evidence="3">Whole animal</tissue>
    </source>
</reference>
<gene>
    <name evidence="3" type="ORF">DPMN_156133</name>
</gene>
<dbReference type="Pfam" id="PF24536">
    <property type="entry name" value="NXPE4_C"/>
    <property type="match status" value="1"/>
</dbReference>
<reference evidence="3" key="1">
    <citation type="journal article" date="2019" name="bioRxiv">
        <title>The Genome of the Zebra Mussel, Dreissena polymorpha: A Resource for Invasive Species Research.</title>
        <authorList>
            <person name="McCartney M.A."/>
            <person name="Auch B."/>
            <person name="Kono T."/>
            <person name="Mallez S."/>
            <person name="Zhang Y."/>
            <person name="Obille A."/>
            <person name="Becker A."/>
            <person name="Abrahante J.E."/>
            <person name="Garbe J."/>
            <person name="Badalamenti J.P."/>
            <person name="Herman A."/>
            <person name="Mangelson H."/>
            <person name="Liachko I."/>
            <person name="Sullivan S."/>
            <person name="Sone E.D."/>
            <person name="Koren S."/>
            <person name="Silverstein K.A.T."/>
            <person name="Beckman K.B."/>
            <person name="Gohl D.M."/>
        </authorList>
    </citation>
    <scope>NUCLEOTIDE SEQUENCE</scope>
    <source>
        <strain evidence="3">Duluth1</strain>
        <tissue evidence="3">Whole animal</tissue>
    </source>
</reference>
<keyword evidence="1" id="KW-1133">Transmembrane helix</keyword>
<keyword evidence="4" id="KW-1185">Reference proteome</keyword>
<comment type="caution">
    <text evidence="3">The sequence shown here is derived from an EMBL/GenBank/DDBJ whole genome shotgun (WGS) entry which is preliminary data.</text>
</comment>
<dbReference type="AlphaFoldDB" id="A0A9D4FQP1"/>
<dbReference type="PANTHER" id="PTHR16165:SF5">
    <property type="entry name" value="NXPE FAMILY MEMBER 3"/>
    <property type="match status" value="1"/>
</dbReference>
<evidence type="ECO:0000313" key="4">
    <source>
        <dbReference type="Proteomes" id="UP000828390"/>
    </source>
</evidence>
<evidence type="ECO:0000313" key="3">
    <source>
        <dbReference type="EMBL" id="KAH3802456.1"/>
    </source>
</evidence>